<keyword evidence="5 9" id="KW-0653">Protein transport</keyword>
<keyword evidence="6 9" id="KW-1133">Transmembrane helix</keyword>
<sequence length="64" mass="7400">MAGIFKKSNQFFRNVFIELKKVKWPTRKELFGYTITVLITVAFLTVFFALVDLGVSEILKLITD</sequence>
<feature type="transmembrane region" description="Helical" evidence="9">
    <location>
        <begin position="30"/>
        <end position="51"/>
    </location>
</feature>
<dbReference type="GO" id="GO:0065002">
    <property type="term" value="P:intracellular protein transmembrane transport"/>
    <property type="evidence" value="ECO:0007669"/>
    <property type="project" value="UniProtKB-UniRule"/>
</dbReference>
<dbReference type="PROSITE" id="PS01067">
    <property type="entry name" value="SECE_SEC61G"/>
    <property type="match status" value="1"/>
</dbReference>
<dbReference type="Pfam" id="PF00584">
    <property type="entry name" value="SecE"/>
    <property type="match status" value="1"/>
</dbReference>
<organism evidence="10 11">
    <name type="scientific">Pullulanibacillus pueri</name>
    <dbReference type="NCBI Taxonomy" id="1437324"/>
    <lineage>
        <taxon>Bacteria</taxon>
        <taxon>Bacillati</taxon>
        <taxon>Bacillota</taxon>
        <taxon>Bacilli</taxon>
        <taxon>Bacillales</taxon>
        <taxon>Sporolactobacillaceae</taxon>
        <taxon>Pullulanibacillus</taxon>
    </lineage>
</organism>
<evidence type="ECO:0000256" key="2">
    <source>
        <dbReference type="ARBA" id="ARBA00022448"/>
    </source>
</evidence>
<comment type="function">
    <text evidence="9">Essential subunit of the Sec protein translocation channel SecYEG. Clamps together the 2 halves of SecY. May contact the channel plug during translocation.</text>
</comment>
<dbReference type="EMBL" id="BMFV01000026">
    <property type="protein sequence ID" value="GGH85439.1"/>
    <property type="molecule type" value="Genomic_DNA"/>
</dbReference>
<evidence type="ECO:0000256" key="4">
    <source>
        <dbReference type="ARBA" id="ARBA00022692"/>
    </source>
</evidence>
<dbReference type="PANTHER" id="PTHR33910">
    <property type="entry name" value="PROTEIN TRANSLOCASE SUBUNIT SECE"/>
    <property type="match status" value="1"/>
</dbReference>
<dbReference type="InterPro" id="IPR038379">
    <property type="entry name" value="SecE_sf"/>
</dbReference>
<reference evidence="10" key="1">
    <citation type="journal article" date="2014" name="Int. J. Syst. Evol. Microbiol.">
        <title>Complete genome sequence of Corynebacterium casei LMG S-19264T (=DSM 44701T), isolated from a smear-ripened cheese.</title>
        <authorList>
            <consortium name="US DOE Joint Genome Institute (JGI-PGF)"/>
            <person name="Walter F."/>
            <person name="Albersmeier A."/>
            <person name="Kalinowski J."/>
            <person name="Ruckert C."/>
        </authorList>
    </citation>
    <scope>NUCLEOTIDE SEQUENCE</scope>
    <source>
        <strain evidence="10">CGMCC 1.12777</strain>
    </source>
</reference>
<evidence type="ECO:0000313" key="10">
    <source>
        <dbReference type="EMBL" id="GGH85439.1"/>
    </source>
</evidence>
<reference evidence="10" key="2">
    <citation type="submission" date="2020-09" db="EMBL/GenBank/DDBJ databases">
        <authorList>
            <person name="Sun Q."/>
            <person name="Zhou Y."/>
        </authorList>
    </citation>
    <scope>NUCLEOTIDE SEQUENCE</scope>
    <source>
        <strain evidence="10">CGMCC 1.12777</strain>
    </source>
</reference>
<dbReference type="Proteomes" id="UP000656813">
    <property type="component" value="Unassembled WGS sequence"/>
</dbReference>
<comment type="subunit">
    <text evidence="9">Component of the Sec protein translocase complex. Heterotrimer consisting of SecY, SecE and SecG subunits. The heterotrimers can form oligomers, although 1 heterotrimer is thought to be able to translocate proteins. Interacts with the ribosome. Interacts with SecDF, and other proteins may be involved. Interacts with SecA.</text>
</comment>
<dbReference type="AlphaFoldDB" id="A0A8J2ZXM8"/>
<comment type="caution">
    <text evidence="10">The sequence shown here is derived from an EMBL/GenBank/DDBJ whole genome shotgun (WGS) entry which is preliminary data.</text>
</comment>
<keyword evidence="7 9" id="KW-0811">Translocation</keyword>
<keyword evidence="11" id="KW-1185">Reference proteome</keyword>
<evidence type="ECO:0000256" key="1">
    <source>
        <dbReference type="ARBA" id="ARBA00004370"/>
    </source>
</evidence>
<comment type="similarity">
    <text evidence="9">Belongs to the SecE/SEC61-gamma family.</text>
</comment>
<evidence type="ECO:0000256" key="7">
    <source>
        <dbReference type="ARBA" id="ARBA00023010"/>
    </source>
</evidence>
<dbReference type="GO" id="GO:0008320">
    <property type="term" value="F:protein transmembrane transporter activity"/>
    <property type="evidence" value="ECO:0007669"/>
    <property type="project" value="UniProtKB-UniRule"/>
</dbReference>
<dbReference type="HAMAP" id="MF_00422">
    <property type="entry name" value="SecE"/>
    <property type="match status" value="1"/>
</dbReference>
<evidence type="ECO:0000256" key="9">
    <source>
        <dbReference type="HAMAP-Rule" id="MF_00422"/>
    </source>
</evidence>
<proteinExistence type="inferred from homology"/>
<dbReference type="GO" id="GO:0043952">
    <property type="term" value="P:protein transport by the Sec complex"/>
    <property type="evidence" value="ECO:0007669"/>
    <property type="project" value="UniProtKB-UniRule"/>
</dbReference>
<keyword evidence="4 9" id="KW-0812">Transmembrane</keyword>
<dbReference type="Gene3D" id="1.20.5.1030">
    <property type="entry name" value="Preprotein translocase secy subunit"/>
    <property type="match status" value="1"/>
</dbReference>
<keyword evidence="2 9" id="KW-0813">Transport</keyword>
<dbReference type="NCBIfam" id="TIGR00964">
    <property type="entry name" value="secE_bact"/>
    <property type="match status" value="1"/>
</dbReference>
<dbReference type="PANTHER" id="PTHR33910:SF1">
    <property type="entry name" value="PROTEIN TRANSLOCASE SUBUNIT SECE"/>
    <property type="match status" value="1"/>
</dbReference>
<accession>A0A8J2ZXM8</accession>
<keyword evidence="3 9" id="KW-1003">Cell membrane</keyword>
<protein>
    <recommendedName>
        <fullName evidence="9">Protein translocase subunit SecE</fullName>
    </recommendedName>
</protein>
<evidence type="ECO:0000256" key="8">
    <source>
        <dbReference type="ARBA" id="ARBA00023136"/>
    </source>
</evidence>
<dbReference type="GO" id="GO:0005886">
    <property type="term" value="C:plasma membrane"/>
    <property type="evidence" value="ECO:0007669"/>
    <property type="project" value="UniProtKB-SubCell"/>
</dbReference>
<dbReference type="GO" id="GO:0009306">
    <property type="term" value="P:protein secretion"/>
    <property type="evidence" value="ECO:0007669"/>
    <property type="project" value="UniProtKB-UniRule"/>
</dbReference>
<name>A0A8J2ZXM8_9BACL</name>
<dbReference type="RefSeq" id="WP_188498278.1">
    <property type="nucleotide sequence ID" value="NZ_BMFV01000026.1"/>
</dbReference>
<gene>
    <name evidence="9 10" type="primary">secE</name>
    <name evidence="10" type="ORF">GCM10007096_30840</name>
</gene>
<dbReference type="InterPro" id="IPR001901">
    <property type="entry name" value="Translocase_SecE/Sec61-g"/>
</dbReference>
<evidence type="ECO:0000313" key="11">
    <source>
        <dbReference type="Proteomes" id="UP000656813"/>
    </source>
</evidence>
<dbReference type="InterPro" id="IPR005807">
    <property type="entry name" value="SecE_bac"/>
</dbReference>
<dbReference type="GO" id="GO:0006605">
    <property type="term" value="P:protein targeting"/>
    <property type="evidence" value="ECO:0007669"/>
    <property type="project" value="UniProtKB-UniRule"/>
</dbReference>
<evidence type="ECO:0000256" key="3">
    <source>
        <dbReference type="ARBA" id="ARBA00022475"/>
    </source>
</evidence>
<evidence type="ECO:0000256" key="6">
    <source>
        <dbReference type="ARBA" id="ARBA00022989"/>
    </source>
</evidence>
<keyword evidence="8 9" id="KW-0472">Membrane</keyword>
<comment type="subcellular location">
    <subcellularLocation>
        <location evidence="9">Cell membrane</location>
        <topology evidence="9">Single-pass membrane protein</topology>
    </subcellularLocation>
    <subcellularLocation>
        <location evidence="1">Membrane</location>
    </subcellularLocation>
</comment>
<evidence type="ECO:0000256" key="5">
    <source>
        <dbReference type="ARBA" id="ARBA00022927"/>
    </source>
</evidence>